<reference evidence="1" key="2">
    <citation type="submission" date="2024-05" db="EMBL/GenBank/DDBJ databases">
        <authorList>
            <person name="Matrishin C.B."/>
            <person name="Kauffman K.M."/>
        </authorList>
    </citation>
    <scope>NUCLEOTIDE SEQUENCE</scope>
</reference>
<proteinExistence type="predicted"/>
<dbReference type="EMBL" id="BK068100">
    <property type="protein sequence ID" value="DBA55504.1"/>
    <property type="molecule type" value="Genomic_DNA"/>
</dbReference>
<protein>
    <submittedName>
        <fullName evidence="1">Uncharacterized protein</fullName>
    </submittedName>
</protein>
<evidence type="ECO:0000313" key="1">
    <source>
        <dbReference type="EMBL" id="DBA55504.1"/>
    </source>
</evidence>
<accession>A0AAT9JJX5</accession>
<name>A0AAT9JJX5_9VIRU</name>
<sequence length="58" mass="7097">MPFFVGRRSFFVGFGICRYFLHPSYKNYSPFLRPTNMRFYNVLIYRYLSFRRANLVGL</sequence>
<organism evidence="1">
    <name type="scientific">Porphyromonas phage phage019a_ATCC49417</name>
    <dbReference type="NCBI Taxonomy" id="3154109"/>
    <lineage>
        <taxon>Viruses</taxon>
    </lineage>
</organism>
<reference evidence="1" key="1">
    <citation type="journal article" date="2023" name="Microbiome">
        <title>Phages are unrecognized players in the ecology of the oral pathogen Porphyromonas gingivalis.</title>
        <authorList>
            <person name="Matrishin C.B."/>
            <person name="Haase E.M."/>
            <person name="Dewhirst F.E."/>
            <person name="Mark Welch J.L."/>
            <person name="Miranda-Sanchez F."/>
            <person name="Chen T."/>
            <person name="MacFarland D.C."/>
            <person name="Kauffman K.M."/>
        </authorList>
    </citation>
    <scope>NUCLEOTIDE SEQUENCE</scope>
</reference>